<comment type="similarity">
    <text evidence="1">Belongs to the AB hydrolase superfamily. AB hydrolase 4 family.</text>
</comment>
<organism evidence="5">
    <name type="scientific">Vannella robusta</name>
    <dbReference type="NCBI Taxonomy" id="1487602"/>
    <lineage>
        <taxon>Eukaryota</taxon>
        <taxon>Amoebozoa</taxon>
        <taxon>Discosea</taxon>
        <taxon>Flabellinia</taxon>
        <taxon>Vannellidae</taxon>
        <taxon>Vannella</taxon>
    </lineage>
</organism>
<feature type="active site" description="Charge relay system" evidence="2">
    <location>
        <position position="352"/>
    </location>
</feature>
<dbReference type="InterPro" id="IPR050960">
    <property type="entry name" value="AB_hydrolase_4_sf"/>
</dbReference>
<evidence type="ECO:0000313" key="5">
    <source>
        <dbReference type="EMBL" id="CAE2237034.1"/>
    </source>
</evidence>
<feature type="transmembrane region" description="Helical" evidence="3">
    <location>
        <begin position="7"/>
        <end position="27"/>
    </location>
</feature>
<reference evidence="5" key="1">
    <citation type="submission" date="2021-01" db="EMBL/GenBank/DDBJ databases">
        <authorList>
            <person name="Corre E."/>
            <person name="Pelletier E."/>
            <person name="Niang G."/>
            <person name="Scheremetjew M."/>
            <person name="Finn R."/>
            <person name="Kale V."/>
            <person name="Holt S."/>
            <person name="Cochrane G."/>
            <person name="Meng A."/>
            <person name="Brown T."/>
            <person name="Cohen L."/>
        </authorList>
    </citation>
    <scope>NUCLEOTIDE SEQUENCE</scope>
    <source>
        <strain evidence="5">DIVA3 518/3/11/1/6</strain>
    </source>
</reference>
<evidence type="ECO:0000256" key="1">
    <source>
        <dbReference type="ARBA" id="ARBA00010884"/>
    </source>
</evidence>
<dbReference type="PIRSF" id="PIRSF005211">
    <property type="entry name" value="Ab_hydro_YheT"/>
    <property type="match status" value="1"/>
</dbReference>
<evidence type="ECO:0000256" key="3">
    <source>
        <dbReference type="SAM" id="Phobius"/>
    </source>
</evidence>
<dbReference type="Pfam" id="PF00561">
    <property type="entry name" value="Abhydrolase_1"/>
    <property type="match status" value="1"/>
</dbReference>
<feature type="domain" description="AB hydrolase-1" evidence="4">
    <location>
        <begin position="115"/>
        <end position="332"/>
    </location>
</feature>
<dbReference type="GO" id="GO:0047372">
    <property type="term" value="F:monoacylglycerol lipase activity"/>
    <property type="evidence" value="ECO:0007669"/>
    <property type="project" value="TreeGrafter"/>
</dbReference>
<keyword evidence="3" id="KW-0812">Transmembrane</keyword>
<name>A0A7S4IR12_9EUKA</name>
<gene>
    <name evidence="5" type="ORF">VSP0166_LOCUS15902</name>
</gene>
<feature type="active site" description="Charge relay system" evidence="2">
    <location>
        <position position="195"/>
    </location>
</feature>
<dbReference type="PANTHER" id="PTHR10794:SF63">
    <property type="entry name" value="ALPHA_BETA HYDROLASE 1, ISOFORM A"/>
    <property type="match status" value="1"/>
</dbReference>
<dbReference type="AlphaFoldDB" id="A0A7S4IR12"/>
<keyword evidence="3" id="KW-1133">Transmembrane helix</keyword>
<dbReference type="PANTHER" id="PTHR10794">
    <property type="entry name" value="ABHYDROLASE DOMAIN-CONTAINING PROTEIN"/>
    <property type="match status" value="1"/>
</dbReference>
<protein>
    <recommendedName>
        <fullName evidence="4">AB hydrolase-1 domain-containing protein</fullName>
    </recommendedName>
</protein>
<dbReference type="SUPFAM" id="SSF53474">
    <property type="entry name" value="alpha/beta-Hydrolases"/>
    <property type="match status" value="1"/>
</dbReference>
<dbReference type="Gene3D" id="3.40.50.1820">
    <property type="entry name" value="alpha/beta hydrolase"/>
    <property type="match status" value="1"/>
</dbReference>
<dbReference type="InterPro" id="IPR012020">
    <property type="entry name" value="ABHD4"/>
</dbReference>
<evidence type="ECO:0000256" key="2">
    <source>
        <dbReference type="PIRSR" id="PIRSR005211-1"/>
    </source>
</evidence>
<keyword evidence="3" id="KW-0472">Membrane</keyword>
<proteinExistence type="inferred from homology"/>
<dbReference type="GO" id="GO:0034338">
    <property type="term" value="F:short-chain carboxylesterase activity"/>
    <property type="evidence" value="ECO:0007669"/>
    <property type="project" value="TreeGrafter"/>
</dbReference>
<feature type="active site" description="Charge relay system" evidence="2">
    <location>
        <position position="323"/>
    </location>
</feature>
<evidence type="ECO:0000259" key="4">
    <source>
        <dbReference type="Pfam" id="PF00561"/>
    </source>
</evidence>
<dbReference type="EMBL" id="HBKP01022797">
    <property type="protein sequence ID" value="CAE2237034.1"/>
    <property type="molecule type" value="Transcribed_RNA"/>
</dbReference>
<dbReference type="InterPro" id="IPR000073">
    <property type="entry name" value="AB_hydrolase_1"/>
</dbReference>
<accession>A0A7S4IR12</accession>
<dbReference type="InterPro" id="IPR029058">
    <property type="entry name" value="AB_hydrolase_fold"/>
</dbReference>
<sequence length="383" mass="43132">MLGAVNLCSVLFGAFIASILAYVLYYFTKMVSTVRVSFINNERNNKIVQRCPLLKGKYWPSPWVFNSHLQGVILMKLRVKQNPQYRREILVVEDGASLELDWGESSGPELSPESPVICLLSGVTGNSSSSYLVYLSIAFRSKGYRPVIMNYPNANGTPLTSPRFFCLDSISDTRDFIDHVHNLFPKAPKVAIGFSLGGHFLLKYAQEIANPPLAGLMTLSAPFSSSKCVNAWKGQWVHENVYDKHFLGKFKGGYERNAELFQKLGTLDHDKIMQARNMDELHESLSIILHKVNNMDEYHSIMSSDAKISDVKTPTLVLHAWNDPVVPPFALPIEKIKKNPYIIFAATRTGGHTGWLSGWRPWRNLAWCEEVALQFTDAILAVY</sequence>